<dbReference type="Proteomes" id="UP000239757">
    <property type="component" value="Unassembled WGS sequence"/>
</dbReference>
<organism evidence="2 3">
    <name type="scientific">Gossypium barbadense</name>
    <name type="common">Sea Island cotton</name>
    <name type="synonym">Hibiscus barbadensis</name>
    <dbReference type="NCBI Taxonomy" id="3634"/>
    <lineage>
        <taxon>Eukaryota</taxon>
        <taxon>Viridiplantae</taxon>
        <taxon>Streptophyta</taxon>
        <taxon>Embryophyta</taxon>
        <taxon>Tracheophyta</taxon>
        <taxon>Spermatophyta</taxon>
        <taxon>Magnoliopsida</taxon>
        <taxon>eudicotyledons</taxon>
        <taxon>Gunneridae</taxon>
        <taxon>Pentapetalae</taxon>
        <taxon>rosids</taxon>
        <taxon>malvids</taxon>
        <taxon>Malvales</taxon>
        <taxon>Malvaceae</taxon>
        <taxon>Malvoideae</taxon>
        <taxon>Gossypium</taxon>
    </lineage>
</organism>
<dbReference type="EMBL" id="KZ663355">
    <property type="protein sequence ID" value="PPS13399.1"/>
    <property type="molecule type" value="Genomic_DNA"/>
</dbReference>
<evidence type="ECO:0000256" key="1">
    <source>
        <dbReference type="SAM" id="MobiDB-lite"/>
    </source>
</evidence>
<evidence type="ECO:0000313" key="2">
    <source>
        <dbReference type="EMBL" id="PPS13399.1"/>
    </source>
</evidence>
<feature type="region of interest" description="Disordered" evidence="1">
    <location>
        <begin position="128"/>
        <end position="148"/>
    </location>
</feature>
<proteinExistence type="predicted"/>
<evidence type="ECO:0000313" key="3">
    <source>
        <dbReference type="Proteomes" id="UP000239757"/>
    </source>
</evidence>
<protein>
    <submittedName>
        <fullName evidence="2">Uncharacterized protein</fullName>
    </submittedName>
</protein>
<accession>A0A2P5YCQ5</accession>
<dbReference type="AlphaFoldDB" id="A0A2P5YCQ5"/>
<sequence length="148" mass="16491">MMILVKPQCLIQDKASRTDIASPTCGSNHVANDLEKPRKKELVASHRTIDISSKQRLFLLPIIQSIPQPPSDKVEHDPLSQSTHTDCTEDQGHTLSPPKLPYMERYRAHTSKQSPLLWAEEASSKASAKVPVLCKTPDSHKHSAQQHS</sequence>
<gene>
    <name evidence="2" type="ORF">GOBAR_AA07189</name>
</gene>
<name>A0A2P5YCQ5_GOSBA</name>
<feature type="region of interest" description="Disordered" evidence="1">
    <location>
        <begin position="67"/>
        <end position="99"/>
    </location>
</feature>
<reference evidence="2 3" key="1">
    <citation type="submission" date="2015-01" db="EMBL/GenBank/DDBJ databases">
        <title>Genome of allotetraploid Gossypium barbadense reveals genomic plasticity and fiber elongation in cotton evolution.</title>
        <authorList>
            <person name="Chen X."/>
            <person name="Liu X."/>
            <person name="Zhao B."/>
            <person name="Zheng H."/>
            <person name="Hu Y."/>
            <person name="Lu G."/>
            <person name="Yang C."/>
            <person name="Chen J."/>
            <person name="Shan C."/>
            <person name="Zhang L."/>
            <person name="Zhou Y."/>
            <person name="Wang L."/>
            <person name="Guo W."/>
            <person name="Bai Y."/>
            <person name="Ruan J."/>
            <person name="Shangguan X."/>
            <person name="Mao Y."/>
            <person name="Jiang J."/>
            <person name="Zhu Y."/>
            <person name="Lei J."/>
            <person name="Kang H."/>
            <person name="Chen S."/>
            <person name="He X."/>
            <person name="Wang R."/>
            <person name="Wang Y."/>
            <person name="Chen J."/>
            <person name="Wang L."/>
            <person name="Yu S."/>
            <person name="Wang B."/>
            <person name="Wei J."/>
            <person name="Song S."/>
            <person name="Lu X."/>
            <person name="Gao Z."/>
            <person name="Gu W."/>
            <person name="Deng X."/>
            <person name="Ma D."/>
            <person name="Wang S."/>
            <person name="Liang W."/>
            <person name="Fang L."/>
            <person name="Cai C."/>
            <person name="Zhu X."/>
            <person name="Zhou B."/>
            <person name="Zhang Y."/>
            <person name="Chen Z."/>
            <person name="Xu S."/>
            <person name="Zhu R."/>
            <person name="Wang S."/>
            <person name="Zhang T."/>
            <person name="Zhao G."/>
        </authorList>
    </citation>
    <scope>NUCLEOTIDE SEQUENCE [LARGE SCALE GENOMIC DNA]</scope>
    <source>
        <strain evidence="3">cv. Xinhai21</strain>
        <tissue evidence="2">Leaf</tissue>
    </source>
</reference>